<dbReference type="InterPro" id="IPR058647">
    <property type="entry name" value="BSH_CzcB-like"/>
</dbReference>
<dbReference type="GO" id="GO:1990281">
    <property type="term" value="C:efflux pump complex"/>
    <property type="evidence" value="ECO:0007669"/>
    <property type="project" value="TreeGrafter"/>
</dbReference>
<keyword evidence="7" id="KW-1185">Reference proteome</keyword>
<feature type="coiled-coil region" evidence="2">
    <location>
        <begin position="73"/>
        <end position="100"/>
    </location>
</feature>
<protein>
    <submittedName>
        <fullName evidence="6">Efflux RND transporter periplasmic adaptor subunit</fullName>
    </submittedName>
</protein>
<name>A0A3P1SNE0_9GAMM</name>
<accession>A0A3P1SNE0</accession>
<dbReference type="OrthoDB" id="9791520at2"/>
<feature type="domain" description="CusB-like beta-barrel" evidence="4">
    <location>
        <begin position="204"/>
        <end position="276"/>
    </location>
</feature>
<evidence type="ECO:0000256" key="3">
    <source>
        <dbReference type="SAM" id="SignalP"/>
    </source>
</evidence>
<dbReference type="EMBL" id="RQXV01000007">
    <property type="protein sequence ID" value="RRC98666.1"/>
    <property type="molecule type" value="Genomic_DNA"/>
</dbReference>
<evidence type="ECO:0000313" key="6">
    <source>
        <dbReference type="EMBL" id="RRC98666.1"/>
    </source>
</evidence>
<keyword evidence="3" id="KW-0732">Signal</keyword>
<evidence type="ECO:0000313" key="7">
    <source>
        <dbReference type="Proteomes" id="UP000267535"/>
    </source>
</evidence>
<dbReference type="NCBIfam" id="TIGR01730">
    <property type="entry name" value="RND_mfp"/>
    <property type="match status" value="1"/>
</dbReference>
<evidence type="ECO:0000259" key="5">
    <source>
        <dbReference type="Pfam" id="PF25973"/>
    </source>
</evidence>
<comment type="caution">
    <text evidence="6">The sequence shown here is derived from an EMBL/GenBank/DDBJ whole genome shotgun (WGS) entry which is preliminary data.</text>
</comment>
<dbReference type="Pfam" id="PF25973">
    <property type="entry name" value="BSH_CzcB"/>
    <property type="match status" value="1"/>
</dbReference>
<feature type="chain" id="PRO_5017974701" evidence="3">
    <location>
        <begin position="28"/>
        <end position="487"/>
    </location>
</feature>
<feature type="signal peptide" evidence="3">
    <location>
        <begin position="1"/>
        <end position="27"/>
    </location>
</feature>
<dbReference type="Gene3D" id="2.40.30.170">
    <property type="match status" value="1"/>
</dbReference>
<dbReference type="AlphaFoldDB" id="A0A3P1SNE0"/>
<proteinExistence type="inferred from homology"/>
<gene>
    <name evidence="6" type="ORF">EHS89_13735</name>
</gene>
<dbReference type="Gene3D" id="1.10.287.470">
    <property type="entry name" value="Helix hairpin bin"/>
    <property type="match status" value="1"/>
</dbReference>
<keyword evidence="2" id="KW-0175">Coiled coil</keyword>
<dbReference type="Gene3D" id="2.40.50.100">
    <property type="match status" value="1"/>
</dbReference>
<dbReference type="InterPro" id="IPR058792">
    <property type="entry name" value="Beta-barrel_RND_2"/>
</dbReference>
<comment type="similarity">
    <text evidence="1">Belongs to the membrane fusion protein (MFP) (TC 8.A.1) family.</text>
</comment>
<dbReference type="PANTHER" id="PTHR30469:SF15">
    <property type="entry name" value="HLYD FAMILY OF SECRETION PROTEINS"/>
    <property type="match status" value="1"/>
</dbReference>
<reference evidence="6 7" key="1">
    <citation type="submission" date="2018-11" db="EMBL/GenBank/DDBJ databases">
        <title>The draft genome sequence of Amphritea balenae JAMM 1525T.</title>
        <authorList>
            <person name="Fang Z."/>
            <person name="Zhang Y."/>
            <person name="Han X."/>
        </authorList>
    </citation>
    <scope>NUCLEOTIDE SEQUENCE [LARGE SCALE GENOMIC DNA]</scope>
    <source>
        <strain evidence="6 7">JAMM 1525</strain>
    </source>
</reference>
<dbReference type="PANTHER" id="PTHR30469">
    <property type="entry name" value="MULTIDRUG RESISTANCE PROTEIN MDTA"/>
    <property type="match status" value="1"/>
</dbReference>
<organism evidence="6 7">
    <name type="scientific">Amphritea balenae</name>
    <dbReference type="NCBI Taxonomy" id="452629"/>
    <lineage>
        <taxon>Bacteria</taxon>
        <taxon>Pseudomonadati</taxon>
        <taxon>Pseudomonadota</taxon>
        <taxon>Gammaproteobacteria</taxon>
        <taxon>Oceanospirillales</taxon>
        <taxon>Oceanospirillaceae</taxon>
        <taxon>Amphritea</taxon>
    </lineage>
</organism>
<dbReference type="GO" id="GO:0015562">
    <property type="term" value="F:efflux transmembrane transporter activity"/>
    <property type="evidence" value="ECO:0007669"/>
    <property type="project" value="TreeGrafter"/>
</dbReference>
<dbReference type="Proteomes" id="UP000267535">
    <property type="component" value="Unassembled WGS sequence"/>
</dbReference>
<dbReference type="Pfam" id="PF25954">
    <property type="entry name" value="Beta-barrel_RND_2"/>
    <property type="match status" value="1"/>
</dbReference>
<evidence type="ECO:0000256" key="1">
    <source>
        <dbReference type="ARBA" id="ARBA00009477"/>
    </source>
</evidence>
<dbReference type="InterPro" id="IPR006143">
    <property type="entry name" value="RND_pump_MFP"/>
</dbReference>
<sequence length="487" mass="53534">MIMVGQNRMLRFFLCSLMGFASAYAVAKQPNHFQELDCIISPSVVTDLGSSLPGVIRAITIDRSDLVQPGDVIAELDSGIEQAALELANTRAELDSEIDLQLTSAEYGERSSERYQKLYQRRAISGEDLDQSLTEAKLADIRLQLAQDKQRLASLERERADQVLQRRTIRSPIAGVVVERYKDVGEYVDNQPVARIAQLSPLHVDVIVPIARIKELQPGMSAKVWSDQVDGNWVAQVDRIDRVADPASGTIGVRLLLDNPDYSIPAGIRCRMKFQSDEAVSVDNEPQQSQVQLDAVTIEDEAKVEAKASASIPALVAEPVSDIRKPQELQAAAPTTAEQCAVLGPYTDQQRANSKAAELGSAQLTVRLEQRQRSVISGYKVLSPRLPSMAKAKAYKKRLKAAGIKDYFMFNSDQGGFGLSLGLFDQRAVAVRYKQQLKHKGVIATVAPRYRESPGYWLLLQGANSQLKGVAELADKTSVELELVACT</sequence>
<feature type="domain" description="CzcB-like barrel-sandwich hybrid" evidence="5">
    <location>
        <begin position="50"/>
        <end position="191"/>
    </location>
</feature>
<dbReference type="SUPFAM" id="SSF111369">
    <property type="entry name" value="HlyD-like secretion proteins"/>
    <property type="match status" value="1"/>
</dbReference>
<evidence type="ECO:0000259" key="4">
    <source>
        <dbReference type="Pfam" id="PF25954"/>
    </source>
</evidence>
<evidence type="ECO:0000256" key="2">
    <source>
        <dbReference type="SAM" id="Coils"/>
    </source>
</evidence>
<feature type="coiled-coil region" evidence="2">
    <location>
        <begin position="138"/>
        <end position="165"/>
    </location>
</feature>